<dbReference type="PROSITE" id="PS50082">
    <property type="entry name" value="WD_REPEATS_2"/>
    <property type="match status" value="2"/>
</dbReference>
<accession>A0A6H5H7L6</accession>
<dbReference type="InterPro" id="IPR031941">
    <property type="entry name" value="DUF4773"/>
</dbReference>
<dbReference type="GO" id="GO:0003730">
    <property type="term" value="F:mRNA 3'-UTR binding"/>
    <property type="evidence" value="ECO:0007669"/>
    <property type="project" value="TreeGrafter"/>
</dbReference>
<dbReference type="PANTHER" id="PTHR46362">
    <property type="entry name" value="GEM-ASSOCIATED PROTEIN 5"/>
    <property type="match status" value="1"/>
</dbReference>
<dbReference type="InterPro" id="IPR019775">
    <property type="entry name" value="WD40_repeat_CS"/>
</dbReference>
<dbReference type="InterPro" id="IPR001680">
    <property type="entry name" value="WD40_rpt"/>
</dbReference>
<dbReference type="Pfam" id="PF00400">
    <property type="entry name" value="WD40"/>
    <property type="match status" value="2"/>
</dbReference>
<evidence type="ECO:0000256" key="2">
    <source>
        <dbReference type="ARBA" id="ARBA00022737"/>
    </source>
</evidence>
<evidence type="ECO:0000256" key="3">
    <source>
        <dbReference type="PROSITE-ProRule" id="PRU00221"/>
    </source>
</evidence>
<feature type="repeat" description="WD" evidence="3">
    <location>
        <begin position="116"/>
        <end position="158"/>
    </location>
</feature>
<evidence type="ECO:0000256" key="1">
    <source>
        <dbReference type="ARBA" id="ARBA00022574"/>
    </source>
</evidence>
<dbReference type="EMBL" id="CADCXU010025060">
    <property type="protein sequence ID" value="CAB0012178.1"/>
    <property type="molecule type" value="Genomic_DNA"/>
</dbReference>
<evidence type="ECO:0000256" key="4">
    <source>
        <dbReference type="SAM" id="MobiDB-lite"/>
    </source>
</evidence>
<feature type="region of interest" description="Disordered" evidence="4">
    <location>
        <begin position="258"/>
        <end position="285"/>
    </location>
</feature>
<dbReference type="Pfam" id="PF15998">
    <property type="entry name" value="DUF4773"/>
    <property type="match status" value="1"/>
</dbReference>
<dbReference type="Gene3D" id="2.130.10.10">
    <property type="entry name" value="YVTN repeat-like/Quinoprotein amine dehydrogenase"/>
    <property type="match status" value="1"/>
</dbReference>
<dbReference type="GO" id="GO:0000387">
    <property type="term" value="P:spliceosomal snRNP assembly"/>
    <property type="evidence" value="ECO:0007669"/>
    <property type="project" value="TreeGrafter"/>
</dbReference>
<dbReference type="InterPro" id="IPR015943">
    <property type="entry name" value="WD40/YVTN_repeat-like_dom_sf"/>
</dbReference>
<protein>
    <recommendedName>
        <fullName evidence="5">DUF4773 domain-containing protein</fullName>
    </recommendedName>
</protein>
<dbReference type="PANTHER" id="PTHR46362:SF1">
    <property type="entry name" value="GEM-ASSOCIATED PROTEIN 5"/>
    <property type="match status" value="1"/>
</dbReference>
<reference evidence="6 7" key="1">
    <citation type="submission" date="2020-02" db="EMBL/GenBank/DDBJ databases">
        <authorList>
            <person name="Ferguson B K."/>
        </authorList>
    </citation>
    <scope>NUCLEOTIDE SEQUENCE [LARGE SCALE GENOMIC DNA]</scope>
</reference>
<feature type="domain" description="DUF4773" evidence="5">
    <location>
        <begin position="300"/>
        <end position="357"/>
    </location>
</feature>
<evidence type="ECO:0000313" key="6">
    <source>
        <dbReference type="EMBL" id="CAB0012178.1"/>
    </source>
</evidence>
<sequence>MPEKEPIKLSSYLKRCDESTKANPVPNRSGLAWNHDYSLAAIANASGVLYIVKGRTFEHLHTSRAHKKLIQCVVWHPATVTSKTGLSPYNTWLASAGENVCVMNVTSSGVDIIASLNSHTEKIACVAWSPHINGLLITASNDRTSLVWDVVSTAVLARFNAHHGSVLCALPSPCHQDFVITGSVDSTVRVWDSKKFQLSEAGAQETSLSKAVEKCTETSRAPEQLSISMMGFEKYNLFFVCLLMSICWDVGSQDAEEITEEYEESPDEPVSSLPVEASSTTKRPKVTVGTTAAPVRKKTPCLCTEGQCKCCTGALLQRFNYTLRNKACVNVNYNPDDFEFHYKLVFNERVLYQNKMS</sequence>
<evidence type="ECO:0000259" key="5">
    <source>
        <dbReference type="Pfam" id="PF15998"/>
    </source>
</evidence>
<keyword evidence="7" id="KW-1185">Reference proteome</keyword>
<proteinExistence type="predicted"/>
<evidence type="ECO:0000313" key="7">
    <source>
        <dbReference type="Proteomes" id="UP000479000"/>
    </source>
</evidence>
<dbReference type="AlphaFoldDB" id="A0A6H5H7L6"/>
<organism evidence="6 7">
    <name type="scientific">Nesidiocoris tenuis</name>
    <dbReference type="NCBI Taxonomy" id="355587"/>
    <lineage>
        <taxon>Eukaryota</taxon>
        <taxon>Metazoa</taxon>
        <taxon>Ecdysozoa</taxon>
        <taxon>Arthropoda</taxon>
        <taxon>Hexapoda</taxon>
        <taxon>Insecta</taxon>
        <taxon>Pterygota</taxon>
        <taxon>Neoptera</taxon>
        <taxon>Paraneoptera</taxon>
        <taxon>Hemiptera</taxon>
        <taxon>Heteroptera</taxon>
        <taxon>Panheteroptera</taxon>
        <taxon>Cimicomorpha</taxon>
        <taxon>Miridae</taxon>
        <taxon>Dicyphina</taxon>
        <taxon>Nesidiocoris</taxon>
    </lineage>
</organism>
<dbReference type="Proteomes" id="UP000479000">
    <property type="component" value="Unassembled WGS sequence"/>
</dbReference>
<name>A0A6H5H7L6_9HEMI</name>
<dbReference type="GO" id="GO:0032797">
    <property type="term" value="C:SMN complex"/>
    <property type="evidence" value="ECO:0007669"/>
    <property type="project" value="TreeGrafter"/>
</dbReference>
<gene>
    <name evidence="6" type="ORF">NTEN_LOCUS16957</name>
</gene>
<dbReference type="InterPro" id="IPR036322">
    <property type="entry name" value="WD40_repeat_dom_sf"/>
</dbReference>
<dbReference type="PROSITE" id="PS50294">
    <property type="entry name" value="WD_REPEATS_REGION"/>
    <property type="match status" value="2"/>
</dbReference>
<dbReference type="InterPro" id="IPR052640">
    <property type="entry name" value="Gemin-5"/>
</dbReference>
<keyword evidence="2" id="KW-0677">Repeat</keyword>
<keyword evidence="1 3" id="KW-0853">WD repeat</keyword>
<feature type="repeat" description="WD" evidence="3">
    <location>
        <begin position="159"/>
        <end position="192"/>
    </location>
</feature>
<dbReference type="PROSITE" id="PS00678">
    <property type="entry name" value="WD_REPEATS_1"/>
    <property type="match status" value="1"/>
</dbReference>
<dbReference type="GO" id="GO:0005634">
    <property type="term" value="C:nucleus"/>
    <property type="evidence" value="ECO:0007669"/>
    <property type="project" value="TreeGrafter"/>
</dbReference>
<dbReference type="OrthoDB" id="7326421at2759"/>
<dbReference type="SMART" id="SM00320">
    <property type="entry name" value="WD40"/>
    <property type="match status" value="3"/>
</dbReference>
<feature type="compositionally biased region" description="Acidic residues" evidence="4">
    <location>
        <begin position="258"/>
        <end position="267"/>
    </location>
</feature>
<feature type="non-terminal residue" evidence="6">
    <location>
        <position position="357"/>
    </location>
</feature>
<dbReference type="SUPFAM" id="SSF50978">
    <property type="entry name" value="WD40 repeat-like"/>
    <property type="match status" value="1"/>
</dbReference>